<name>A0A9J6F5H3_RHIMP</name>
<keyword evidence="4" id="KW-1185">Reference proteome</keyword>
<feature type="region of interest" description="Disordered" evidence="1">
    <location>
        <begin position="66"/>
        <end position="97"/>
    </location>
</feature>
<sequence>MEDESVCVGMEEEGGSLDVTADHAALINTLSSSVVDCAAEHAVAEAEKAALYRTLDTLRAVPAPLKKPRPPLLNRRPPVFPEGGAAQSHGRQAQLQPAAAGNSDHSYRVCLWLCAATTVLCFAALVAAAVTVAFKSSDELSRSFGELERALKGEGSAGVVLDPSMTQTAPSNRTTQTCSIALDVSKRPLNRTDFVFQSD</sequence>
<organism evidence="3 4">
    <name type="scientific">Rhipicephalus microplus</name>
    <name type="common">Cattle tick</name>
    <name type="synonym">Boophilus microplus</name>
    <dbReference type="NCBI Taxonomy" id="6941"/>
    <lineage>
        <taxon>Eukaryota</taxon>
        <taxon>Metazoa</taxon>
        <taxon>Ecdysozoa</taxon>
        <taxon>Arthropoda</taxon>
        <taxon>Chelicerata</taxon>
        <taxon>Arachnida</taxon>
        <taxon>Acari</taxon>
        <taxon>Parasitiformes</taxon>
        <taxon>Ixodida</taxon>
        <taxon>Ixodoidea</taxon>
        <taxon>Ixodidae</taxon>
        <taxon>Rhipicephalinae</taxon>
        <taxon>Rhipicephalus</taxon>
        <taxon>Boophilus</taxon>
    </lineage>
</organism>
<accession>A0A9J6F5H3</accession>
<evidence type="ECO:0000313" key="3">
    <source>
        <dbReference type="EMBL" id="KAH8041485.1"/>
    </source>
</evidence>
<keyword evidence="2" id="KW-0472">Membrane</keyword>
<gene>
    <name evidence="3" type="ORF">HPB51_016930</name>
</gene>
<dbReference type="Proteomes" id="UP000821866">
    <property type="component" value="Chromosome 1"/>
</dbReference>
<evidence type="ECO:0000256" key="1">
    <source>
        <dbReference type="SAM" id="MobiDB-lite"/>
    </source>
</evidence>
<keyword evidence="2" id="KW-0812">Transmembrane</keyword>
<evidence type="ECO:0000313" key="4">
    <source>
        <dbReference type="Proteomes" id="UP000821866"/>
    </source>
</evidence>
<feature type="transmembrane region" description="Helical" evidence="2">
    <location>
        <begin position="109"/>
        <end position="134"/>
    </location>
</feature>
<comment type="caution">
    <text evidence="3">The sequence shown here is derived from an EMBL/GenBank/DDBJ whole genome shotgun (WGS) entry which is preliminary data.</text>
</comment>
<dbReference type="AlphaFoldDB" id="A0A9J6F5H3"/>
<protein>
    <submittedName>
        <fullName evidence="3">Uncharacterized protein</fullName>
    </submittedName>
</protein>
<dbReference type="EMBL" id="JABSTU010000001">
    <property type="protein sequence ID" value="KAH8041485.1"/>
    <property type="molecule type" value="Genomic_DNA"/>
</dbReference>
<reference evidence="3" key="2">
    <citation type="submission" date="2021-09" db="EMBL/GenBank/DDBJ databases">
        <authorList>
            <person name="Jia N."/>
            <person name="Wang J."/>
            <person name="Shi W."/>
            <person name="Du L."/>
            <person name="Sun Y."/>
            <person name="Zhan W."/>
            <person name="Jiang J."/>
            <person name="Wang Q."/>
            <person name="Zhang B."/>
            <person name="Ji P."/>
            <person name="Sakyi L.B."/>
            <person name="Cui X."/>
            <person name="Yuan T."/>
            <person name="Jiang B."/>
            <person name="Yang W."/>
            <person name="Lam T.T.-Y."/>
            <person name="Chang Q."/>
            <person name="Ding S."/>
            <person name="Wang X."/>
            <person name="Zhu J."/>
            <person name="Ruan X."/>
            <person name="Zhao L."/>
            <person name="Wei J."/>
            <person name="Que T."/>
            <person name="Du C."/>
            <person name="Cheng J."/>
            <person name="Dai P."/>
            <person name="Han X."/>
            <person name="Huang E."/>
            <person name="Gao Y."/>
            <person name="Liu J."/>
            <person name="Shao H."/>
            <person name="Ye R."/>
            <person name="Li L."/>
            <person name="Wei W."/>
            <person name="Wang X."/>
            <person name="Wang C."/>
            <person name="Huo Q."/>
            <person name="Li W."/>
            <person name="Guo W."/>
            <person name="Chen H."/>
            <person name="Chen S."/>
            <person name="Zhou L."/>
            <person name="Zhou L."/>
            <person name="Ni X."/>
            <person name="Tian J."/>
            <person name="Zhou Y."/>
            <person name="Sheng Y."/>
            <person name="Liu T."/>
            <person name="Pan Y."/>
            <person name="Xia L."/>
            <person name="Li J."/>
            <person name="Zhao F."/>
            <person name="Cao W."/>
        </authorList>
    </citation>
    <scope>NUCLEOTIDE SEQUENCE</scope>
    <source>
        <strain evidence="3">Rmic-2018</strain>
        <tissue evidence="3">Larvae</tissue>
    </source>
</reference>
<keyword evidence="2" id="KW-1133">Transmembrane helix</keyword>
<evidence type="ECO:0000256" key="2">
    <source>
        <dbReference type="SAM" id="Phobius"/>
    </source>
</evidence>
<reference evidence="3" key="1">
    <citation type="journal article" date="2020" name="Cell">
        <title>Large-Scale Comparative Analyses of Tick Genomes Elucidate Their Genetic Diversity and Vector Capacities.</title>
        <authorList>
            <consortium name="Tick Genome and Microbiome Consortium (TIGMIC)"/>
            <person name="Jia N."/>
            <person name="Wang J."/>
            <person name="Shi W."/>
            <person name="Du L."/>
            <person name="Sun Y."/>
            <person name="Zhan W."/>
            <person name="Jiang J.F."/>
            <person name="Wang Q."/>
            <person name="Zhang B."/>
            <person name="Ji P."/>
            <person name="Bell-Sakyi L."/>
            <person name="Cui X.M."/>
            <person name="Yuan T.T."/>
            <person name="Jiang B.G."/>
            <person name="Yang W.F."/>
            <person name="Lam T.T."/>
            <person name="Chang Q.C."/>
            <person name="Ding S.J."/>
            <person name="Wang X.J."/>
            <person name="Zhu J.G."/>
            <person name="Ruan X.D."/>
            <person name="Zhao L."/>
            <person name="Wei J.T."/>
            <person name="Ye R.Z."/>
            <person name="Que T.C."/>
            <person name="Du C.H."/>
            <person name="Zhou Y.H."/>
            <person name="Cheng J.X."/>
            <person name="Dai P.F."/>
            <person name="Guo W.B."/>
            <person name="Han X.H."/>
            <person name="Huang E.J."/>
            <person name="Li L.F."/>
            <person name="Wei W."/>
            <person name="Gao Y.C."/>
            <person name="Liu J.Z."/>
            <person name="Shao H.Z."/>
            <person name="Wang X."/>
            <person name="Wang C.C."/>
            <person name="Yang T.C."/>
            <person name="Huo Q.B."/>
            <person name="Li W."/>
            <person name="Chen H.Y."/>
            <person name="Chen S.E."/>
            <person name="Zhou L.G."/>
            <person name="Ni X.B."/>
            <person name="Tian J.H."/>
            <person name="Sheng Y."/>
            <person name="Liu T."/>
            <person name="Pan Y.S."/>
            <person name="Xia L.Y."/>
            <person name="Li J."/>
            <person name="Zhao F."/>
            <person name="Cao W.C."/>
        </authorList>
    </citation>
    <scope>NUCLEOTIDE SEQUENCE</scope>
    <source>
        <strain evidence="3">Rmic-2018</strain>
    </source>
</reference>
<proteinExistence type="predicted"/>